<reference evidence="3" key="1">
    <citation type="journal article" date="2019" name="J. Bacteriol.">
        <title>A Mutagenic Screen Identifies a TonB-Dependent Receptor Required for the Lanthanide Metal Switch in the Type I Methanotroph 'Methylotuvimicrobium buryatense' 5GB1C.</title>
        <authorList>
            <person name="Groom J.D."/>
            <person name="Ford S.M."/>
            <person name="Pesesky M.W."/>
            <person name="Lidstrom M.E."/>
        </authorList>
    </citation>
    <scope>NUCLEOTIDE SEQUENCE [LARGE SCALE GENOMIC DNA]</scope>
    <source>
        <strain evidence="3">5GB1C</strain>
    </source>
</reference>
<dbReference type="PROSITE" id="PS50801">
    <property type="entry name" value="STAS"/>
    <property type="match status" value="1"/>
</dbReference>
<dbReference type="SUPFAM" id="SSF52091">
    <property type="entry name" value="SpoIIaa-like"/>
    <property type="match status" value="1"/>
</dbReference>
<dbReference type="PANTHER" id="PTHR35849:SF2">
    <property type="entry name" value="BLR2341 PROTEIN"/>
    <property type="match status" value="1"/>
</dbReference>
<dbReference type="InterPro" id="IPR036513">
    <property type="entry name" value="STAS_dom_sf"/>
</dbReference>
<dbReference type="InterPro" id="IPR058548">
    <property type="entry name" value="MlaB-like_STAS"/>
</dbReference>
<feature type="domain" description="STAS" evidence="1">
    <location>
        <begin position="35"/>
        <end position="127"/>
    </location>
</feature>
<accession>A0A4P9ULK3</accession>
<dbReference type="STRING" id="675511.GCA_000341735_01473"/>
<evidence type="ECO:0000259" key="1">
    <source>
        <dbReference type="PROSITE" id="PS50801"/>
    </source>
</evidence>
<sequence length="127" mass="13875">MSDMFKNAPHMENPAMNHDTTTTDAGDLTMAEGPIMLDAVLNIRHINELHESLLKAFESRDTLEVDASAVTAVDTATLQLLTVLKQEAVKSGKHVVFDFPSDKFIDSARLLGLAELLEIDHPASGLF</sequence>
<dbReference type="Proteomes" id="UP000305881">
    <property type="component" value="Chromosome"/>
</dbReference>
<protein>
    <submittedName>
        <fullName evidence="2">STAS domain-containing protein</fullName>
    </submittedName>
</protein>
<evidence type="ECO:0000313" key="3">
    <source>
        <dbReference type="Proteomes" id="UP000305881"/>
    </source>
</evidence>
<dbReference type="EMBL" id="CP035467">
    <property type="protein sequence ID" value="QCW82152.1"/>
    <property type="molecule type" value="Genomic_DNA"/>
</dbReference>
<dbReference type="Gene3D" id="3.30.750.24">
    <property type="entry name" value="STAS domain"/>
    <property type="match status" value="1"/>
</dbReference>
<evidence type="ECO:0000313" key="2">
    <source>
        <dbReference type="EMBL" id="QCW82152.1"/>
    </source>
</evidence>
<organism evidence="2 3">
    <name type="scientific">Methylotuvimicrobium buryatense</name>
    <name type="common">Methylomicrobium buryatense</name>
    <dbReference type="NCBI Taxonomy" id="95641"/>
    <lineage>
        <taxon>Bacteria</taxon>
        <taxon>Pseudomonadati</taxon>
        <taxon>Pseudomonadota</taxon>
        <taxon>Gammaproteobacteria</taxon>
        <taxon>Methylococcales</taxon>
        <taxon>Methylococcaceae</taxon>
        <taxon>Methylotuvimicrobium</taxon>
    </lineage>
</organism>
<dbReference type="InterPro" id="IPR052746">
    <property type="entry name" value="MlaB_ABC_Transporter"/>
</dbReference>
<dbReference type="Pfam" id="PF13466">
    <property type="entry name" value="STAS_2"/>
    <property type="match status" value="1"/>
</dbReference>
<proteinExistence type="predicted"/>
<dbReference type="OrthoDB" id="5573526at2"/>
<gene>
    <name evidence="2" type="ORF">EQU24_07765</name>
</gene>
<dbReference type="AlphaFoldDB" id="A0A4P9ULK3"/>
<dbReference type="InterPro" id="IPR002645">
    <property type="entry name" value="STAS_dom"/>
</dbReference>
<dbReference type="KEGG" id="mbur:EQU24_07765"/>
<dbReference type="PANTHER" id="PTHR35849">
    <property type="entry name" value="BLR2341 PROTEIN"/>
    <property type="match status" value="1"/>
</dbReference>
<name>A0A4P9ULK3_METBY</name>
<keyword evidence="3" id="KW-1185">Reference proteome</keyword>